<dbReference type="PANTHER" id="PTHR47926">
    <property type="entry name" value="PENTATRICOPEPTIDE REPEAT-CONTAINING PROTEIN"/>
    <property type="match status" value="1"/>
</dbReference>
<dbReference type="Proteomes" id="UP001189122">
    <property type="component" value="Unassembled WGS sequence"/>
</dbReference>
<dbReference type="PROSITE" id="PS51375">
    <property type="entry name" value="PPR"/>
    <property type="match status" value="2"/>
</dbReference>
<proteinExistence type="predicted"/>
<evidence type="ECO:0000313" key="4">
    <source>
        <dbReference type="Proteomes" id="UP001189122"/>
    </source>
</evidence>
<feature type="repeat" description="PPR" evidence="2">
    <location>
        <begin position="72"/>
        <end position="106"/>
    </location>
</feature>
<dbReference type="InterPro" id="IPR011990">
    <property type="entry name" value="TPR-like_helical_dom_sf"/>
</dbReference>
<sequence length="321" mass="34896">MPVPVDVPFYASLLDSISAARDLLALRRAHAVMVSVGIAGKDLLRTKLSGSYAQCGCLREARHIFARANRRPIFLYNALIRAYVDRRLFLSSLRLYREMLLEGKPPDPRTLSSVLRACAALASLRYGRLLHCTAIAAGLSSEVAVANSLVAMYAKCGDLSCARHLFDRMSNRTLVSWTAMVSGLGAHGRSADALKLFEEMLEAGERPDTMAVTAVLSACSHGGLVEAGERLFRAMEEDFGVKPTVEHYTCMVDMMARAARLEDAERLVQGMECTPDEALWGALLSACKAHGKLDVALRVAQRACSASWPSSLPSAHITNPN</sequence>
<dbReference type="EMBL" id="CACRZD030000011">
    <property type="protein sequence ID" value="CAA6667627.1"/>
    <property type="molecule type" value="Genomic_DNA"/>
</dbReference>
<dbReference type="FunFam" id="1.25.40.10:FF:000090">
    <property type="entry name" value="Pentatricopeptide repeat-containing protein, chloroplastic"/>
    <property type="match status" value="1"/>
</dbReference>
<dbReference type="GO" id="GO:0003723">
    <property type="term" value="F:RNA binding"/>
    <property type="evidence" value="ECO:0007669"/>
    <property type="project" value="InterPro"/>
</dbReference>
<dbReference type="Pfam" id="PF13041">
    <property type="entry name" value="PPR_2"/>
    <property type="match status" value="1"/>
</dbReference>
<evidence type="ECO:0000256" key="2">
    <source>
        <dbReference type="PROSITE-ProRule" id="PRU00708"/>
    </source>
</evidence>
<dbReference type="InterPro" id="IPR046960">
    <property type="entry name" value="PPR_At4g14850-like_plant"/>
</dbReference>
<protein>
    <submittedName>
        <fullName evidence="3">Uncharacterized protein</fullName>
    </submittedName>
</protein>
<name>A0A7I8JBS2_SPIIN</name>
<evidence type="ECO:0000313" key="3">
    <source>
        <dbReference type="EMBL" id="CAA2628379.1"/>
    </source>
</evidence>
<reference evidence="3 4" key="1">
    <citation type="submission" date="2019-12" db="EMBL/GenBank/DDBJ databases">
        <authorList>
            <person name="Scholz U."/>
            <person name="Mascher M."/>
            <person name="Fiebig A."/>
        </authorList>
    </citation>
    <scope>NUCLEOTIDE SEQUENCE</scope>
</reference>
<dbReference type="Gene3D" id="1.25.40.10">
    <property type="entry name" value="Tetratricopeptide repeat domain"/>
    <property type="match status" value="3"/>
</dbReference>
<dbReference type="EMBL" id="LR743598">
    <property type="protein sequence ID" value="CAA2628379.1"/>
    <property type="molecule type" value="Genomic_DNA"/>
</dbReference>
<keyword evidence="1" id="KW-0677">Repeat</keyword>
<dbReference type="InterPro" id="IPR002885">
    <property type="entry name" value="PPR_rpt"/>
</dbReference>
<dbReference type="AlphaFoldDB" id="A0A7I8JBS2"/>
<evidence type="ECO:0000256" key="1">
    <source>
        <dbReference type="ARBA" id="ARBA00022737"/>
    </source>
</evidence>
<organism evidence="3">
    <name type="scientific">Spirodela intermedia</name>
    <name type="common">Intermediate duckweed</name>
    <dbReference type="NCBI Taxonomy" id="51605"/>
    <lineage>
        <taxon>Eukaryota</taxon>
        <taxon>Viridiplantae</taxon>
        <taxon>Streptophyta</taxon>
        <taxon>Embryophyta</taxon>
        <taxon>Tracheophyta</taxon>
        <taxon>Spermatophyta</taxon>
        <taxon>Magnoliopsida</taxon>
        <taxon>Liliopsida</taxon>
        <taxon>Araceae</taxon>
        <taxon>Lemnoideae</taxon>
        <taxon>Spirodela</taxon>
    </lineage>
</organism>
<gene>
    <name evidence="3" type="ORF">SI7747_11014021</name>
</gene>
<dbReference type="Pfam" id="PF01535">
    <property type="entry name" value="PPR"/>
    <property type="match status" value="3"/>
</dbReference>
<accession>A0A7I8JBS2</accession>
<feature type="repeat" description="PPR" evidence="2">
    <location>
        <begin position="173"/>
        <end position="207"/>
    </location>
</feature>
<dbReference type="NCBIfam" id="TIGR00756">
    <property type="entry name" value="PPR"/>
    <property type="match status" value="3"/>
</dbReference>
<dbReference type="GO" id="GO:0009451">
    <property type="term" value="P:RNA modification"/>
    <property type="evidence" value="ECO:0007669"/>
    <property type="project" value="InterPro"/>
</dbReference>
<keyword evidence="4" id="KW-1185">Reference proteome</keyword>